<protein>
    <submittedName>
        <fullName evidence="1 3">Uncharacterized protein</fullName>
    </submittedName>
</protein>
<evidence type="ECO:0000313" key="3">
    <source>
        <dbReference type="WBParaSite" id="NBR_0001867501-mRNA-1"/>
    </source>
</evidence>
<dbReference type="WBParaSite" id="NBR_0001867501-mRNA-1">
    <property type="protein sequence ID" value="NBR_0001867501-mRNA-1"/>
    <property type="gene ID" value="NBR_0001867501"/>
</dbReference>
<proteinExistence type="predicted"/>
<organism evidence="3">
    <name type="scientific">Nippostrongylus brasiliensis</name>
    <name type="common">Rat hookworm</name>
    <dbReference type="NCBI Taxonomy" id="27835"/>
    <lineage>
        <taxon>Eukaryota</taxon>
        <taxon>Metazoa</taxon>
        <taxon>Ecdysozoa</taxon>
        <taxon>Nematoda</taxon>
        <taxon>Chromadorea</taxon>
        <taxon>Rhabditida</taxon>
        <taxon>Rhabditina</taxon>
        <taxon>Rhabditomorpha</taxon>
        <taxon>Strongyloidea</taxon>
        <taxon>Heligmosomidae</taxon>
        <taxon>Nippostrongylus</taxon>
    </lineage>
</organism>
<name>A0A0N4YN75_NIPBR</name>
<dbReference type="Proteomes" id="UP000271162">
    <property type="component" value="Unassembled WGS sequence"/>
</dbReference>
<dbReference type="AlphaFoldDB" id="A0A0N4YN75"/>
<sequence>MEGSGVDRVSLLNSGFGHEGLGNHAPFTKGKVGKLGDVDDTTLTSGAEKLKVLKWRVSLLKSGFNPVAANL</sequence>
<gene>
    <name evidence="1" type="ORF">NBR_LOCUS18676</name>
</gene>
<evidence type="ECO:0000313" key="1">
    <source>
        <dbReference type="EMBL" id="VDL82401.1"/>
    </source>
</evidence>
<dbReference type="EMBL" id="UYSL01023601">
    <property type="protein sequence ID" value="VDL82401.1"/>
    <property type="molecule type" value="Genomic_DNA"/>
</dbReference>
<keyword evidence="2" id="KW-1185">Reference proteome</keyword>
<reference evidence="1 2" key="2">
    <citation type="submission" date="2018-11" db="EMBL/GenBank/DDBJ databases">
        <authorList>
            <consortium name="Pathogen Informatics"/>
        </authorList>
    </citation>
    <scope>NUCLEOTIDE SEQUENCE [LARGE SCALE GENOMIC DNA]</scope>
</reference>
<accession>A0A0N4YN75</accession>
<reference evidence="3" key="1">
    <citation type="submission" date="2017-02" db="UniProtKB">
        <authorList>
            <consortium name="WormBaseParasite"/>
        </authorList>
    </citation>
    <scope>IDENTIFICATION</scope>
</reference>
<evidence type="ECO:0000313" key="2">
    <source>
        <dbReference type="Proteomes" id="UP000271162"/>
    </source>
</evidence>